<evidence type="ECO:0000313" key="3">
    <source>
        <dbReference type="Proteomes" id="UP000256690"/>
    </source>
</evidence>
<keyword evidence="3" id="KW-1185">Reference proteome</keyword>
<dbReference type="RefSeq" id="XP_026603853.1">
    <property type="nucleotide sequence ID" value="XM_026748021.1"/>
</dbReference>
<gene>
    <name evidence="2" type="ORF">DSM5745_06005</name>
</gene>
<dbReference type="CDD" id="cd06661">
    <property type="entry name" value="GGCT_like"/>
    <property type="match status" value="1"/>
</dbReference>
<sequence>MQCKESYPEDFKDAFRRSPLKEGELDELVARSSYPPVFVFGHSMLPTALKYFADIPQAMKVDMVYATLPGYKLHHFAEEGKPGLPTIKPSLSPAEVVEGMLVFGLTREQRSDIQEIECVRTGHSMFMAVHVQVSLMDRIHGFEVKCQKTVDAGTFVWAWNSKDTELLPMETSFWPIDEFLNGQLYANIVDQQNKLQVSDD</sequence>
<dbReference type="Proteomes" id="UP000256690">
    <property type="component" value="Unassembled WGS sequence"/>
</dbReference>
<dbReference type="GeneID" id="38116375"/>
<dbReference type="Gene3D" id="3.10.490.10">
    <property type="entry name" value="Gamma-glutamyl cyclotransferase-like"/>
    <property type="match status" value="1"/>
</dbReference>
<reference evidence="2 3" key="1">
    <citation type="journal article" date="2018" name="IMA Fungus">
        <title>IMA Genome-F 9: Draft genome sequence of Annulohypoxylon stygium, Aspergillus mulundensis, Berkeleyomyces basicola (syn. Thielaviopsis basicola), Ceratocystis smalleyi, two Cercospora beticola strains, Coleophoma cylindrospora, Fusarium fracticaudum, Phialophora cf. hyalina, and Morchella septimelata.</title>
        <authorList>
            <person name="Wingfield B.D."/>
            <person name="Bills G.F."/>
            <person name="Dong Y."/>
            <person name="Huang W."/>
            <person name="Nel W.J."/>
            <person name="Swalarsk-Parry B.S."/>
            <person name="Vaghefi N."/>
            <person name="Wilken P.M."/>
            <person name="An Z."/>
            <person name="de Beer Z.W."/>
            <person name="De Vos L."/>
            <person name="Chen L."/>
            <person name="Duong T.A."/>
            <person name="Gao Y."/>
            <person name="Hammerbacher A."/>
            <person name="Kikkert J.R."/>
            <person name="Li Y."/>
            <person name="Li H."/>
            <person name="Li K."/>
            <person name="Li Q."/>
            <person name="Liu X."/>
            <person name="Ma X."/>
            <person name="Naidoo K."/>
            <person name="Pethybridge S.J."/>
            <person name="Sun J."/>
            <person name="Steenkamp E.T."/>
            <person name="van der Nest M.A."/>
            <person name="van Wyk S."/>
            <person name="Wingfield M.J."/>
            <person name="Xiong C."/>
            <person name="Yue Q."/>
            <person name="Zhang X."/>
        </authorList>
    </citation>
    <scope>NUCLEOTIDE SEQUENCE [LARGE SCALE GENOMIC DNA]</scope>
    <source>
        <strain evidence="2 3">DSM 5745</strain>
    </source>
</reference>
<protein>
    <recommendedName>
        <fullName evidence="1">Gamma-glutamylcyclotransferase AIG2-like domain-containing protein</fullName>
    </recommendedName>
</protein>
<feature type="domain" description="Gamma-glutamylcyclotransferase AIG2-like" evidence="1">
    <location>
        <begin position="37"/>
        <end position="161"/>
    </location>
</feature>
<accession>A0A3D8RYL2</accession>
<proteinExistence type="predicted"/>
<dbReference type="EMBL" id="PVWQ01000006">
    <property type="protein sequence ID" value="RDW79153.1"/>
    <property type="molecule type" value="Genomic_DNA"/>
</dbReference>
<organism evidence="2 3">
    <name type="scientific">Aspergillus mulundensis</name>
    <dbReference type="NCBI Taxonomy" id="1810919"/>
    <lineage>
        <taxon>Eukaryota</taxon>
        <taxon>Fungi</taxon>
        <taxon>Dikarya</taxon>
        <taxon>Ascomycota</taxon>
        <taxon>Pezizomycotina</taxon>
        <taxon>Eurotiomycetes</taxon>
        <taxon>Eurotiomycetidae</taxon>
        <taxon>Eurotiales</taxon>
        <taxon>Aspergillaceae</taxon>
        <taxon>Aspergillus</taxon>
        <taxon>Aspergillus subgen. Nidulantes</taxon>
    </lineage>
</organism>
<evidence type="ECO:0000313" key="2">
    <source>
        <dbReference type="EMBL" id="RDW79153.1"/>
    </source>
</evidence>
<dbReference type="Pfam" id="PF06094">
    <property type="entry name" value="GGACT"/>
    <property type="match status" value="1"/>
</dbReference>
<comment type="caution">
    <text evidence="2">The sequence shown here is derived from an EMBL/GenBank/DDBJ whole genome shotgun (WGS) entry which is preliminary data.</text>
</comment>
<dbReference type="OrthoDB" id="1044435at2759"/>
<evidence type="ECO:0000259" key="1">
    <source>
        <dbReference type="Pfam" id="PF06094"/>
    </source>
</evidence>
<dbReference type="InterPro" id="IPR013024">
    <property type="entry name" value="GGCT-like"/>
</dbReference>
<dbReference type="AlphaFoldDB" id="A0A3D8RYL2"/>
<dbReference type="InterPro" id="IPR009288">
    <property type="entry name" value="AIG2-like_dom"/>
</dbReference>
<name>A0A3D8RYL2_9EURO</name>